<feature type="transmembrane region" description="Helical" evidence="1">
    <location>
        <begin position="201"/>
        <end position="219"/>
    </location>
</feature>
<keyword evidence="1" id="KW-0472">Membrane</keyword>
<feature type="transmembrane region" description="Helical" evidence="1">
    <location>
        <begin position="149"/>
        <end position="171"/>
    </location>
</feature>
<feature type="transmembrane region" description="Helical" evidence="1">
    <location>
        <begin position="178"/>
        <end position="195"/>
    </location>
</feature>
<dbReference type="RefSeq" id="WP_285389345.1">
    <property type="nucleotide sequence ID" value="NZ_JASSVS010000002.1"/>
</dbReference>
<feature type="transmembrane region" description="Helical" evidence="1">
    <location>
        <begin position="64"/>
        <end position="85"/>
    </location>
</feature>
<dbReference type="InterPro" id="IPR045708">
    <property type="entry name" value="DUF6064"/>
</dbReference>
<feature type="transmembrane region" description="Helical" evidence="1">
    <location>
        <begin position="33"/>
        <end position="52"/>
    </location>
</feature>
<feature type="transmembrane region" description="Helical" evidence="1">
    <location>
        <begin position="123"/>
        <end position="143"/>
    </location>
</feature>
<dbReference type="EMBL" id="JASSVS010000002">
    <property type="protein sequence ID" value="MDL0430498.1"/>
    <property type="molecule type" value="Genomic_DNA"/>
</dbReference>
<name>A0ABT7I9Y6_9GAMM</name>
<accession>A0ABT7I9Y6</accession>
<comment type="caution">
    <text evidence="2">The sequence shown here is derived from an EMBL/GenBank/DDBJ whole genome shotgun (WGS) entry which is preliminary data.</text>
</comment>
<organism evidence="2 3">
    <name type="scientific">Marinobacter azerbaijanicus</name>
    <dbReference type="NCBI Taxonomy" id="3050455"/>
    <lineage>
        <taxon>Bacteria</taxon>
        <taxon>Pseudomonadati</taxon>
        <taxon>Pseudomonadota</taxon>
        <taxon>Gammaproteobacteria</taxon>
        <taxon>Pseudomonadales</taxon>
        <taxon>Marinobacteraceae</taxon>
        <taxon>Marinobacter</taxon>
    </lineage>
</organism>
<reference evidence="2 3" key="1">
    <citation type="submission" date="2023-06" db="EMBL/GenBank/DDBJ databases">
        <title>Marinobacter azerbaijanicus a moderately halophilic, isolated from Urmia Lake in Azerbaijan region of Iran.</title>
        <authorList>
            <person name="Sanchez-Porro C."/>
            <person name="Aghdam E.M."/>
            <person name="Saheb S.M."/>
            <person name="Tarhriz V."/>
            <person name="Kazemi E."/>
            <person name="Ammozegar M.A."/>
            <person name="Ventosa A."/>
            <person name="Hejazi M.S."/>
        </authorList>
    </citation>
    <scope>NUCLEOTIDE SEQUENCE [LARGE SCALE GENOMIC DNA]</scope>
    <source>
        <strain evidence="2 3">TBZ242</strain>
    </source>
</reference>
<evidence type="ECO:0000313" key="2">
    <source>
        <dbReference type="EMBL" id="MDL0430498.1"/>
    </source>
</evidence>
<evidence type="ECO:0000313" key="3">
    <source>
        <dbReference type="Proteomes" id="UP001227964"/>
    </source>
</evidence>
<keyword evidence="1" id="KW-1133">Transmembrane helix</keyword>
<sequence length="228" mass="25299">MTDTDWSSYSLSDFLMFGPEVFLRLFVRINQDLWPWQGLAIVMMVLIAALLVRGDTMAKRGVLLLLALAWMWSGAGFLMAYYGPINTPADWFGWAFILQAALLTVAALVWPWDGTCVAPESRWKAGVGWFALTALLPLLVVGQSGNWKAVALFGVTPDLTVAASIPCMLLLPRRVRWLFLLLPLLWALFSAATLWTLGTRLMVLLPAATLVLTVAGFWFSPRPVQNRG</sequence>
<dbReference type="Proteomes" id="UP001227964">
    <property type="component" value="Unassembled WGS sequence"/>
</dbReference>
<keyword evidence="1" id="KW-0812">Transmembrane</keyword>
<dbReference type="Pfam" id="PF19540">
    <property type="entry name" value="DUF6064"/>
    <property type="match status" value="1"/>
</dbReference>
<gene>
    <name evidence="2" type="ORF">QPM17_05140</name>
</gene>
<evidence type="ECO:0000256" key="1">
    <source>
        <dbReference type="SAM" id="Phobius"/>
    </source>
</evidence>
<feature type="transmembrane region" description="Helical" evidence="1">
    <location>
        <begin position="91"/>
        <end position="111"/>
    </location>
</feature>
<protein>
    <submittedName>
        <fullName evidence="2">DUF6064 family protein</fullName>
    </submittedName>
</protein>
<keyword evidence="3" id="KW-1185">Reference proteome</keyword>
<proteinExistence type="predicted"/>